<evidence type="ECO:0000313" key="6">
    <source>
        <dbReference type="Proteomes" id="UP000179786"/>
    </source>
</evidence>
<organism evidence="5 6">
    <name type="scientific">Pseudoalteromonas amylolytica</name>
    <dbReference type="NCBI Taxonomy" id="1859457"/>
    <lineage>
        <taxon>Bacteria</taxon>
        <taxon>Pseudomonadati</taxon>
        <taxon>Pseudomonadota</taxon>
        <taxon>Gammaproteobacteria</taxon>
        <taxon>Alteromonadales</taxon>
        <taxon>Pseudoalteromonadaceae</taxon>
        <taxon>Pseudoalteromonas</taxon>
    </lineage>
</organism>
<dbReference type="SUPFAM" id="SSF47384">
    <property type="entry name" value="Homodimeric domain of signal transducing histidine kinase"/>
    <property type="match status" value="1"/>
</dbReference>
<proteinExistence type="predicted"/>
<keyword evidence="5" id="KW-0418">Kinase</keyword>
<dbReference type="OrthoDB" id="1931120at2"/>
<dbReference type="Gene3D" id="3.30.565.10">
    <property type="entry name" value="Histidine kinase-like ATPase, C-terminal domain"/>
    <property type="match status" value="1"/>
</dbReference>
<accession>A0A1S1MJH4</accession>
<dbReference type="EC" id="2.7.13.3" evidence="2"/>
<name>A0A1S1MJH4_9GAMM</name>
<evidence type="ECO:0000256" key="2">
    <source>
        <dbReference type="ARBA" id="ARBA00012438"/>
    </source>
</evidence>
<evidence type="ECO:0000256" key="3">
    <source>
        <dbReference type="SAM" id="Phobius"/>
    </source>
</evidence>
<comment type="caution">
    <text evidence="5">The sequence shown here is derived from an EMBL/GenBank/DDBJ whole genome shotgun (WGS) entry which is preliminary data.</text>
</comment>
<dbReference type="PANTHER" id="PTHR43065">
    <property type="entry name" value="SENSOR HISTIDINE KINASE"/>
    <property type="match status" value="1"/>
</dbReference>
<keyword evidence="6" id="KW-1185">Reference proteome</keyword>
<dbReference type="InterPro" id="IPR036890">
    <property type="entry name" value="HATPase_C_sf"/>
</dbReference>
<evidence type="ECO:0000256" key="1">
    <source>
        <dbReference type="ARBA" id="ARBA00000085"/>
    </source>
</evidence>
<dbReference type="AlphaFoldDB" id="A0A1S1MJH4"/>
<keyword evidence="5" id="KW-0808">Transferase</keyword>
<dbReference type="InterPro" id="IPR004358">
    <property type="entry name" value="Sig_transdc_His_kin-like_C"/>
</dbReference>
<evidence type="ECO:0000313" key="5">
    <source>
        <dbReference type="EMBL" id="OHU87165.1"/>
    </source>
</evidence>
<comment type="catalytic activity">
    <reaction evidence="1">
        <text>ATP + protein L-histidine = ADP + protein N-phospho-L-histidine.</text>
        <dbReference type="EC" id="2.7.13.3"/>
    </reaction>
</comment>
<gene>
    <name evidence="5" type="ORF">BET10_00700</name>
</gene>
<evidence type="ECO:0000259" key="4">
    <source>
        <dbReference type="PROSITE" id="PS50109"/>
    </source>
</evidence>
<dbReference type="InterPro" id="IPR005467">
    <property type="entry name" value="His_kinase_dom"/>
</dbReference>
<dbReference type="EMBL" id="MKJU01000035">
    <property type="protein sequence ID" value="OHU87165.1"/>
    <property type="molecule type" value="Genomic_DNA"/>
</dbReference>
<dbReference type="Pfam" id="PF02518">
    <property type="entry name" value="HATPase_c"/>
    <property type="match status" value="1"/>
</dbReference>
<dbReference type="PRINTS" id="PR00344">
    <property type="entry name" value="BCTRLSENSOR"/>
</dbReference>
<dbReference type="SUPFAM" id="SSF55874">
    <property type="entry name" value="ATPase domain of HSP90 chaperone/DNA topoisomerase II/histidine kinase"/>
    <property type="match status" value="1"/>
</dbReference>
<dbReference type="RefSeq" id="WP_070987683.1">
    <property type="nucleotide sequence ID" value="NZ_MKJU01000035.1"/>
</dbReference>
<feature type="domain" description="Histidine kinase" evidence="4">
    <location>
        <begin position="238"/>
        <end position="442"/>
    </location>
</feature>
<dbReference type="STRING" id="1859457.BET10_00700"/>
<dbReference type="PANTHER" id="PTHR43065:SF51">
    <property type="entry name" value="HISTIDINE KINASE"/>
    <property type="match status" value="1"/>
</dbReference>
<reference evidence="5 6" key="1">
    <citation type="submission" date="2016-09" db="EMBL/GenBank/DDBJ databases">
        <title>Pseudoalteromonas amylolytica sp. nov., isolated from the surface seawater.</title>
        <authorList>
            <person name="Wu Y.-H."/>
            <person name="Cheng H."/>
            <person name="Jin X.-B."/>
            <person name="Wang C.-S."/>
            <person name="Xu X.-W."/>
        </authorList>
    </citation>
    <scope>NUCLEOTIDE SEQUENCE [LARGE SCALE GENOMIC DNA]</scope>
    <source>
        <strain evidence="5 6">JW1</strain>
    </source>
</reference>
<sequence length="452" mass="50534">MRAQKPWLSLINKIKLIVMVVITVCLWAVFIAVQVPWMQGIVVWLAAITLATFIVSVSCATLEQGLDALELGLQNFKDGEFANQLTYQRADQLGWLCTLYNQTAEQLRREKQWIHQRELMLDKVLESSPQALLLINSNGVVVFSNLSARDLVMSNTRIEGLHLNQALEHAPAELQQAIGSAQDGLFNILNTSEEVQTWHLSTGQFLLNNQHHKLFILKQLTRELNRQEVAVWKKVIRIISHELNNSLGPMSSMLHSGKILSQGLNEPRLQRVFATIEERIKHLTAFVQGYGKFAKLPPPKLELIDWQSLINELAQQWQFVAPDSVPSSACYADNMQLQQLLINLLKNAHESGSCADKICLTIETQGRGVIVSVTDGGQGMSEQVMANALIPFYSTKATGSGLGLALCREIVEAHHGYLSLHNIYQQTEVVGLQVKIFLPCSDLPTQQCDSQV</sequence>
<dbReference type="InterPro" id="IPR003594">
    <property type="entry name" value="HATPase_dom"/>
</dbReference>
<dbReference type="Proteomes" id="UP000179786">
    <property type="component" value="Unassembled WGS sequence"/>
</dbReference>
<keyword evidence="3" id="KW-0472">Membrane</keyword>
<keyword evidence="3" id="KW-1133">Transmembrane helix</keyword>
<dbReference type="SMART" id="SM00387">
    <property type="entry name" value="HATPase_c"/>
    <property type="match status" value="1"/>
</dbReference>
<feature type="transmembrane region" description="Helical" evidence="3">
    <location>
        <begin position="16"/>
        <end position="35"/>
    </location>
</feature>
<feature type="transmembrane region" description="Helical" evidence="3">
    <location>
        <begin position="41"/>
        <end position="62"/>
    </location>
</feature>
<keyword evidence="3" id="KW-0812">Transmembrane</keyword>
<dbReference type="InterPro" id="IPR036097">
    <property type="entry name" value="HisK_dim/P_sf"/>
</dbReference>
<protein>
    <recommendedName>
        <fullName evidence="2">histidine kinase</fullName>
        <ecNumber evidence="2">2.7.13.3</ecNumber>
    </recommendedName>
</protein>
<dbReference type="PROSITE" id="PS50109">
    <property type="entry name" value="HIS_KIN"/>
    <property type="match status" value="1"/>
</dbReference>
<dbReference type="GO" id="GO:0000155">
    <property type="term" value="F:phosphorelay sensor kinase activity"/>
    <property type="evidence" value="ECO:0007669"/>
    <property type="project" value="InterPro"/>
</dbReference>